<accession>A0ABW4X1Q2</accession>
<evidence type="ECO:0000313" key="1">
    <source>
        <dbReference type="EMBL" id="MFD2068884.1"/>
    </source>
</evidence>
<organism evidence="1 2">
    <name type="scientific">Pontibacter silvestris</name>
    <dbReference type="NCBI Taxonomy" id="2305183"/>
    <lineage>
        <taxon>Bacteria</taxon>
        <taxon>Pseudomonadati</taxon>
        <taxon>Bacteroidota</taxon>
        <taxon>Cytophagia</taxon>
        <taxon>Cytophagales</taxon>
        <taxon>Hymenobacteraceae</taxon>
        <taxon>Pontibacter</taxon>
    </lineage>
</organism>
<gene>
    <name evidence="1" type="ORF">ACFSKU_18485</name>
</gene>
<dbReference type="Proteomes" id="UP001597369">
    <property type="component" value="Unassembled WGS sequence"/>
</dbReference>
<keyword evidence="2" id="KW-1185">Reference proteome</keyword>
<dbReference type="EMBL" id="JBHUHV010000058">
    <property type="protein sequence ID" value="MFD2068884.1"/>
    <property type="molecule type" value="Genomic_DNA"/>
</dbReference>
<name>A0ABW4X1Q2_9BACT</name>
<evidence type="ECO:0000313" key="2">
    <source>
        <dbReference type="Proteomes" id="UP001597369"/>
    </source>
</evidence>
<protein>
    <submittedName>
        <fullName evidence="1">Uncharacterized protein</fullName>
    </submittedName>
</protein>
<proteinExistence type="predicted"/>
<comment type="caution">
    <text evidence="1">The sequence shown here is derived from an EMBL/GenBank/DDBJ whole genome shotgun (WGS) entry which is preliminary data.</text>
</comment>
<dbReference type="RefSeq" id="WP_229957753.1">
    <property type="nucleotide sequence ID" value="NZ_JAJJWI010000001.1"/>
</dbReference>
<reference evidence="2" key="1">
    <citation type="journal article" date="2019" name="Int. J. Syst. Evol. Microbiol.">
        <title>The Global Catalogue of Microorganisms (GCM) 10K type strain sequencing project: providing services to taxonomists for standard genome sequencing and annotation.</title>
        <authorList>
            <consortium name="The Broad Institute Genomics Platform"/>
            <consortium name="The Broad Institute Genome Sequencing Center for Infectious Disease"/>
            <person name="Wu L."/>
            <person name="Ma J."/>
        </authorList>
    </citation>
    <scope>NUCLEOTIDE SEQUENCE [LARGE SCALE GENOMIC DNA]</scope>
    <source>
        <strain evidence="2">JCM 16545</strain>
    </source>
</reference>
<sequence>MMEKFMEYILPFLKDGYIKYSTADKGVQTVSADYFRKNFRRLATPMLQSIDQCTYYYERVDEPNLVMRFIISENAYSATLISQKDLSAVKTYRQAIASENTANNLGIIRHGSLSYSL</sequence>